<evidence type="ECO:0000256" key="2">
    <source>
        <dbReference type="ARBA" id="ARBA00023002"/>
    </source>
</evidence>
<keyword evidence="3" id="KW-1133">Transmembrane helix</keyword>
<dbReference type="Gene3D" id="3.30.360.10">
    <property type="entry name" value="Dihydrodipicolinate Reductase, domain 2"/>
    <property type="match status" value="1"/>
</dbReference>
<comment type="similarity">
    <text evidence="1">Belongs to the Gfo/Idh/MocA family.</text>
</comment>
<comment type="caution">
    <text evidence="5">The sequence shown here is derived from an EMBL/GenBank/DDBJ whole genome shotgun (WGS) entry which is preliminary data.</text>
</comment>
<dbReference type="GO" id="GO:0000166">
    <property type="term" value="F:nucleotide binding"/>
    <property type="evidence" value="ECO:0007669"/>
    <property type="project" value="InterPro"/>
</dbReference>
<dbReference type="Pfam" id="PF01408">
    <property type="entry name" value="GFO_IDH_MocA"/>
    <property type="match status" value="1"/>
</dbReference>
<feature type="domain" description="Gfo/Idh/MocA-like oxidoreductase N-terminal" evidence="4">
    <location>
        <begin position="9"/>
        <end position="127"/>
    </location>
</feature>
<name>A0A8H2WAG7_9AGAM</name>
<feature type="transmembrane region" description="Helical" evidence="3">
    <location>
        <begin position="6"/>
        <end position="28"/>
    </location>
</feature>
<organism evidence="5 6">
    <name type="scientific">Rhizoctonia solani</name>
    <dbReference type="NCBI Taxonomy" id="456999"/>
    <lineage>
        <taxon>Eukaryota</taxon>
        <taxon>Fungi</taxon>
        <taxon>Dikarya</taxon>
        <taxon>Basidiomycota</taxon>
        <taxon>Agaricomycotina</taxon>
        <taxon>Agaricomycetes</taxon>
        <taxon>Cantharellales</taxon>
        <taxon>Ceratobasidiaceae</taxon>
        <taxon>Rhizoctonia</taxon>
    </lineage>
</organism>
<proteinExistence type="inferred from homology"/>
<accession>A0A8H2WAG7</accession>
<keyword evidence="3" id="KW-0812">Transmembrane</keyword>
<dbReference type="PANTHER" id="PTHR43708">
    <property type="entry name" value="CONSERVED EXPRESSED OXIDOREDUCTASE (EUROFUNG)"/>
    <property type="match status" value="1"/>
</dbReference>
<dbReference type="InterPro" id="IPR000683">
    <property type="entry name" value="Gfo/Idh/MocA-like_OxRdtase_N"/>
</dbReference>
<evidence type="ECO:0000259" key="4">
    <source>
        <dbReference type="Pfam" id="PF01408"/>
    </source>
</evidence>
<protein>
    <recommendedName>
        <fullName evidence="4">Gfo/Idh/MocA-like oxidoreductase N-terminal domain-containing protein</fullName>
    </recommendedName>
</protein>
<dbReference type="PANTHER" id="PTHR43708:SF5">
    <property type="entry name" value="CONSERVED EXPRESSED OXIDOREDUCTASE (EUROFUNG)-RELATED"/>
    <property type="match status" value="1"/>
</dbReference>
<sequence>MTVGTTIYTAVVGCGVATQLFHVPLLLAQKQLFTLKTIVEKAGPKSIDTINKTYRTNIRWTNDIQNVINDEDIELVVIATPNHMHFGMAKACLEAGKHVLVDKPVTPTYAEAAELALIAQRCNRRLMTFQNRRLDGDFLTVKKLIEERAIGEAYEVESQ</sequence>
<evidence type="ECO:0000256" key="3">
    <source>
        <dbReference type="SAM" id="Phobius"/>
    </source>
</evidence>
<keyword evidence="2" id="KW-0560">Oxidoreductase</keyword>
<keyword evidence="3" id="KW-0472">Membrane</keyword>
<dbReference type="AlphaFoldDB" id="A0A8H2WAG7"/>
<reference evidence="5" key="1">
    <citation type="submission" date="2021-01" db="EMBL/GenBank/DDBJ databases">
        <authorList>
            <person name="Kaushik A."/>
        </authorList>
    </citation>
    <scope>NUCLEOTIDE SEQUENCE</scope>
    <source>
        <strain evidence="5">AG1-1B</strain>
    </source>
</reference>
<evidence type="ECO:0000313" key="6">
    <source>
        <dbReference type="Proteomes" id="UP000663826"/>
    </source>
</evidence>
<gene>
    <name evidence="5" type="ORF">RDB_LOCUS10309</name>
</gene>
<dbReference type="SUPFAM" id="SSF51735">
    <property type="entry name" value="NAD(P)-binding Rossmann-fold domains"/>
    <property type="match status" value="1"/>
</dbReference>
<dbReference type="Gene3D" id="3.40.50.720">
    <property type="entry name" value="NAD(P)-binding Rossmann-like Domain"/>
    <property type="match status" value="1"/>
</dbReference>
<dbReference type="InterPro" id="IPR051317">
    <property type="entry name" value="Gfo/Idh/MocA_oxidoreduct"/>
</dbReference>
<evidence type="ECO:0000313" key="5">
    <source>
        <dbReference type="EMBL" id="CAE6358718.1"/>
    </source>
</evidence>
<evidence type="ECO:0000256" key="1">
    <source>
        <dbReference type="ARBA" id="ARBA00010928"/>
    </source>
</evidence>
<dbReference type="InterPro" id="IPR036291">
    <property type="entry name" value="NAD(P)-bd_dom_sf"/>
</dbReference>
<dbReference type="GO" id="GO:0016491">
    <property type="term" value="F:oxidoreductase activity"/>
    <property type="evidence" value="ECO:0007669"/>
    <property type="project" value="UniProtKB-KW"/>
</dbReference>
<dbReference type="Proteomes" id="UP000663826">
    <property type="component" value="Unassembled WGS sequence"/>
</dbReference>
<dbReference type="EMBL" id="CAJMWQ010000430">
    <property type="protein sequence ID" value="CAE6358718.1"/>
    <property type="molecule type" value="Genomic_DNA"/>
</dbReference>